<dbReference type="GeneID" id="117646562"/>
<reference evidence="3" key="1">
    <citation type="submission" date="2025-08" db="UniProtKB">
        <authorList>
            <consortium name="RefSeq"/>
        </authorList>
    </citation>
    <scope>IDENTIFICATION</scope>
    <source>
        <tissue evidence="3">Total insect</tissue>
    </source>
</reference>
<gene>
    <name evidence="3" type="primary">LOC117646562</name>
</gene>
<organism evidence="3">
    <name type="scientific">Thrips palmi</name>
    <name type="common">Melon thrips</name>
    <dbReference type="NCBI Taxonomy" id="161013"/>
    <lineage>
        <taxon>Eukaryota</taxon>
        <taxon>Metazoa</taxon>
        <taxon>Ecdysozoa</taxon>
        <taxon>Arthropoda</taxon>
        <taxon>Hexapoda</taxon>
        <taxon>Insecta</taxon>
        <taxon>Pterygota</taxon>
        <taxon>Neoptera</taxon>
        <taxon>Paraneoptera</taxon>
        <taxon>Thysanoptera</taxon>
        <taxon>Terebrantia</taxon>
        <taxon>Thripoidea</taxon>
        <taxon>Thripidae</taxon>
        <taxon>Thrips</taxon>
    </lineage>
</organism>
<dbReference type="SUPFAM" id="SSF51197">
    <property type="entry name" value="Clavaminate synthase-like"/>
    <property type="match status" value="1"/>
</dbReference>
<dbReference type="GO" id="GO:0010468">
    <property type="term" value="P:regulation of gene expression"/>
    <property type="evidence" value="ECO:0007669"/>
    <property type="project" value="TreeGrafter"/>
</dbReference>
<dbReference type="GO" id="GO:0005634">
    <property type="term" value="C:nucleus"/>
    <property type="evidence" value="ECO:0007669"/>
    <property type="project" value="TreeGrafter"/>
</dbReference>
<dbReference type="PANTHER" id="PTHR10694:SF7">
    <property type="entry name" value="[HISTONE H3]-TRIMETHYL-L-LYSINE(9) DEMETHYLASE"/>
    <property type="match status" value="1"/>
</dbReference>
<accession>A0A6P8YTW1</accession>
<dbReference type="Gene3D" id="2.60.120.650">
    <property type="entry name" value="Cupin"/>
    <property type="match status" value="2"/>
</dbReference>
<keyword evidence="2" id="KW-1185">Reference proteome</keyword>
<dbReference type="Proteomes" id="UP000515158">
    <property type="component" value="Unplaced"/>
</dbReference>
<evidence type="ECO:0000259" key="1">
    <source>
        <dbReference type="PROSITE" id="PS51184"/>
    </source>
</evidence>
<dbReference type="RefSeq" id="XP_034243493.1">
    <property type="nucleotide sequence ID" value="XM_034387602.1"/>
</dbReference>
<name>A0A6P8YTW1_THRPL</name>
<evidence type="ECO:0000313" key="3">
    <source>
        <dbReference type="RefSeq" id="XP_034243493.1"/>
    </source>
</evidence>
<dbReference type="PROSITE" id="PS51184">
    <property type="entry name" value="JMJC"/>
    <property type="match status" value="1"/>
</dbReference>
<dbReference type="OrthoDB" id="1678912at2759"/>
<dbReference type="InParanoid" id="A0A6P8YTW1"/>
<evidence type="ECO:0000313" key="2">
    <source>
        <dbReference type="Proteomes" id="UP000515158"/>
    </source>
</evidence>
<dbReference type="InterPro" id="IPR003347">
    <property type="entry name" value="JmjC_dom"/>
</dbReference>
<feature type="domain" description="JmjC" evidence="1">
    <location>
        <begin position="41"/>
        <end position="188"/>
    </location>
</feature>
<proteinExistence type="predicted"/>
<dbReference type="GO" id="GO:0000785">
    <property type="term" value="C:chromatin"/>
    <property type="evidence" value="ECO:0007669"/>
    <property type="project" value="TreeGrafter"/>
</dbReference>
<dbReference type="GO" id="GO:0051864">
    <property type="term" value="F:histone H3K36 demethylase activity"/>
    <property type="evidence" value="ECO:0007669"/>
    <property type="project" value="TreeGrafter"/>
</dbReference>
<dbReference type="AlphaFoldDB" id="A0A6P8YTW1"/>
<dbReference type="SMART" id="SM00558">
    <property type="entry name" value="JmjC"/>
    <property type="match status" value="1"/>
</dbReference>
<dbReference type="PANTHER" id="PTHR10694">
    <property type="entry name" value="LYSINE-SPECIFIC DEMETHYLASE"/>
    <property type="match status" value="1"/>
</dbReference>
<dbReference type="Pfam" id="PF02373">
    <property type="entry name" value="JmjC"/>
    <property type="match status" value="1"/>
</dbReference>
<dbReference type="GO" id="GO:0032454">
    <property type="term" value="F:histone H3K9 demethylase activity"/>
    <property type="evidence" value="ECO:0007669"/>
    <property type="project" value="TreeGrafter"/>
</dbReference>
<dbReference type="KEGG" id="tpal:117646562"/>
<sequence length="189" mass="20263">MVEKDSGCGCANDREASQLDLLKGQCGVVYGSGILVTGTTLSMAPHFGLYAVAATSLLRYLPAKFDGVTAPMLYFGSTYSFFPAHVEDSSLFSVNYLHYGQPKVRCAAVSCEDPELCPRLRGTSSGHIPRIMQECVGTQVIQRAGEAVVVTPNAVHFGFNSGHNCAEAINFAIESWIPYGIVAEICNCL</sequence>
<protein>
    <submittedName>
        <fullName evidence="3">Lysine-specific demethylase 4D-like</fullName>
    </submittedName>
</protein>